<dbReference type="InterPro" id="IPR036328">
    <property type="entry name" value="MliC_sf"/>
</dbReference>
<evidence type="ECO:0000313" key="7">
    <source>
        <dbReference type="Proteomes" id="UP000306236"/>
    </source>
</evidence>
<evidence type="ECO:0000259" key="5">
    <source>
        <dbReference type="Pfam" id="PF09864"/>
    </source>
</evidence>
<keyword evidence="4" id="KW-0449">Lipoprotein</keyword>
<organism evidence="6 7">
    <name type="scientific">Lampropedia aestuarii</name>
    <dbReference type="NCBI Taxonomy" id="2562762"/>
    <lineage>
        <taxon>Bacteria</taxon>
        <taxon>Pseudomonadati</taxon>
        <taxon>Pseudomonadota</taxon>
        <taxon>Betaproteobacteria</taxon>
        <taxon>Burkholderiales</taxon>
        <taxon>Comamonadaceae</taxon>
        <taxon>Lampropedia</taxon>
    </lineage>
</organism>
<dbReference type="EMBL" id="SSWX01000021">
    <property type="protein sequence ID" value="THJ31636.1"/>
    <property type="molecule type" value="Genomic_DNA"/>
</dbReference>
<keyword evidence="1" id="KW-0732">Signal</keyword>
<reference evidence="6 7" key="1">
    <citation type="submission" date="2019-04" db="EMBL/GenBank/DDBJ databases">
        <title>Lampropedia sp YIM MLB12 draf genome.</title>
        <authorList>
            <person name="Wang Y.-X."/>
        </authorList>
    </citation>
    <scope>NUCLEOTIDE SEQUENCE [LARGE SCALE GENOMIC DNA]</scope>
    <source>
        <strain evidence="6 7">YIM MLB12</strain>
    </source>
</reference>
<dbReference type="Pfam" id="PF09864">
    <property type="entry name" value="MliC"/>
    <property type="match status" value="1"/>
</dbReference>
<dbReference type="Gene3D" id="2.40.128.200">
    <property type="match status" value="1"/>
</dbReference>
<sequence length="109" mass="11874">MRLLLLITCCAALAACTSTLTKHDDQAKAAQSGVNVVDYQCQNGESVRVSYFIDQEKALLERNGDAIELQQRPSGSGMIYSNGPNTIRGKGKELSLEIGRMLPIECVQK</sequence>
<dbReference type="RefSeq" id="WP_136407344.1">
    <property type="nucleotide sequence ID" value="NZ_SSWX01000021.1"/>
</dbReference>
<keyword evidence="2" id="KW-0472">Membrane</keyword>
<evidence type="ECO:0000256" key="1">
    <source>
        <dbReference type="ARBA" id="ARBA00022729"/>
    </source>
</evidence>
<feature type="domain" description="C-type lysozyme inhibitor" evidence="5">
    <location>
        <begin position="39"/>
        <end position="100"/>
    </location>
</feature>
<name>A0A4S5BPU1_9BURK</name>
<evidence type="ECO:0000313" key="6">
    <source>
        <dbReference type="EMBL" id="THJ31636.1"/>
    </source>
</evidence>
<gene>
    <name evidence="6" type="ORF">E8K88_14230</name>
</gene>
<accession>A0A4S5BPU1</accession>
<protein>
    <recommendedName>
        <fullName evidence="5">C-type lysozyme inhibitor domain-containing protein</fullName>
    </recommendedName>
</protein>
<proteinExistence type="predicted"/>
<dbReference type="Proteomes" id="UP000306236">
    <property type="component" value="Unassembled WGS sequence"/>
</dbReference>
<evidence type="ECO:0000256" key="2">
    <source>
        <dbReference type="ARBA" id="ARBA00023136"/>
    </source>
</evidence>
<dbReference type="OrthoDB" id="6387367at2"/>
<dbReference type="PROSITE" id="PS51257">
    <property type="entry name" value="PROKAR_LIPOPROTEIN"/>
    <property type="match status" value="1"/>
</dbReference>
<keyword evidence="3" id="KW-0564">Palmitate</keyword>
<dbReference type="AlphaFoldDB" id="A0A4S5BPU1"/>
<evidence type="ECO:0000256" key="3">
    <source>
        <dbReference type="ARBA" id="ARBA00023139"/>
    </source>
</evidence>
<dbReference type="SUPFAM" id="SSF141488">
    <property type="entry name" value="YdhA-like"/>
    <property type="match status" value="1"/>
</dbReference>
<evidence type="ECO:0000256" key="4">
    <source>
        <dbReference type="ARBA" id="ARBA00023288"/>
    </source>
</evidence>
<comment type="caution">
    <text evidence="6">The sequence shown here is derived from an EMBL/GenBank/DDBJ whole genome shotgun (WGS) entry which is preliminary data.</text>
</comment>
<keyword evidence="7" id="KW-1185">Reference proteome</keyword>
<dbReference type="InterPro" id="IPR018660">
    <property type="entry name" value="MliC"/>
</dbReference>